<evidence type="ECO:0000256" key="10">
    <source>
        <dbReference type="RuleBase" id="RU004324"/>
    </source>
</evidence>
<dbReference type="InterPro" id="IPR029099">
    <property type="entry name" value="Pribosyltran_N"/>
</dbReference>
<evidence type="ECO:0000256" key="6">
    <source>
        <dbReference type="ARBA" id="ARBA00022777"/>
    </source>
</evidence>
<dbReference type="Pfam" id="PF00156">
    <property type="entry name" value="Pribosyltran"/>
    <property type="match status" value="1"/>
</dbReference>
<evidence type="ECO:0000259" key="11">
    <source>
        <dbReference type="Pfam" id="PF00156"/>
    </source>
</evidence>
<dbReference type="GO" id="GO:0005524">
    <property type="term" value="F:ATP binding"/>
    <property type="evidence" value="ECO:0007669"/>
    <property type="project" value="UniProtKB-KW"/>
</dbReference>
<keyword evidence="5" id="KW-0547">Nucleotide-binding</keyword>
<dbReference type="Gene3D" id="3.40.50.2020">
    <property type="match status" value="2"/>
</dbReference>
<gene>
    <name evidence="13" type="ORF">UT17_C0002G0142</name>
</gene>
<dbReference type="GO" id="GO:0006164">
    <property type="term" value="P:purine nucleotide biosynthetic process"/>
    <property type="evidence" value="ECO:0007669"/>
    <property type="project" value="TreeGrafter"/>
</dbReference>
<name>A0A0G0P2X2_9BACT</name>
<evidence type="ECO:0000256" key="2">
    <source>
        <dbReference type="ARBA" id="ARBA00022679"/>
    </source>
</evidence>
<evidence type="ECO:0000256" key="1">
    <source>
        <dbReference type="ARBA" id="ARBA00013247"/>
    </source>
</evidence>
<evidence type="ECO:0000313" key="14">
    <source>
        <dbReference type="Proteomes" id="UP000034774"/>
    </source>
</evidence>
<keyword evidence="2" id="KW-0808">Transferase</keyword>
<proteinExistence type="inferred from homology"/>
<keyword evidence="6 13" id="KW-0418">Kinase</keyword>
<dbReference type="Pfam" id="PF13793">
    <property type="entry name" value="Pribosyltran_N"/>
    <property type="match status" value="1"/>
</dbReference>
<dbReference type="NCBIfam" id="TIGR01251">
    <property type="entry name" value="ribP_PPkin"/>
    <property type="match status" value="1"/>
</dbReference>
<evidence type="ECO:0000256" key="7">
    <source>
        <dbReference type="ARBA" id="ARBA00022840"/>
    </source>
</evidence>
<comment type="caution">
    <text evidence="13">The sequence shown here is derived from an EMBL/GenBank/DDBJ whole genome shotgun (WGS) entry which is preliminary data.</text>
</comment>
<dbReference type="InterPro" id="IPR000836">
    <property type="entry name" value="PRTase_dom"/>
</dbReference>
<dbReference type="GO" id="GO:0006015">
    <property type="term" value="P:5-phosphoribose 1-diphosphate biosynthetic process"/>
    <property type="evidence" value="ECO:0007669"/>
    <property type="project" value="TreeGrafter"/>
</dbReference>
<dbReference type="EC" id="2.7.6.1" evidence="1"/>
<organism evidence="13 14">
    <name type="scientific">Candidatus Woesebacteria bacterium GW2011_GWB1_39_10</name>
    <dbReference type="NCBI Taxonomy" id="1618572"/>
    <lineage>
        <taxon>Bacteria</taxon>
        <taxon>Candidatus Woeseibacteriota</taxon>
    </lineage>
</organism>
<accession>A0A0G0P2X2</accession>
<reference evidence="13 14" key="1">
    <citation type="journal article" date="2015" name="Nature">
        <title>rRNA introns, odd ribosomes, and small enigmatic genomes across a large radiation of phyla.</title>
        <authorList>
            <person name="Brown C.T."/>
            <person name="Hug L.A."/>
            <person name="Thomas B.C."/>
            <person name="Sharon I."/>
            <person name="Castelle C.J."/>
            <person name="Singh A."/>
            <person name="Wilkins M.J."/>
            <person name="Williams K.H."/>
            <person name="Banfield J.F."/>
        </authorList>
    </citation>
    <scope>NUCLEOTIDE SEQUENCE [LARGE SCALE GENOMIC DNA]</scope>
</reference>
<dbReference type="GO" id="GO:0004749">
    <property type="term" value="F:ribose phosphate diphosphokinase activity"/>
    <property type="evidence" value="ECO:0007669"/>
    <property type="project" value="UniProtKB-EC"/>
</dbReference>
<evidence type="ECO:0000256" key="4">
    <source>
        <dbReference type="ARBA" id="ARBA00022727"/>
    </source>
</evidence>
<keyword evidence="3" id="KW-0479">Metal-binding</keyword>
<dbReference type="GO" id="GO:0002189">
    <property type="term" value="C:ribose phosphate diphosphokinase complex"/>
    <property type="evidence" value="ECO:0007669"/>
    <property type="project" value="TreeGrafter"/>
</dbReference>
<dbReference type="SUPFAM" id="SSF53271">
    <property type="entry name" value="PRTase-like"/>
    <property type="match status" value="1"/>
</dbReference>
<protein>
    <recommendedName>
        <fullName evidence="1">ribose-phosphate diphosphokinase</fullName>
        <ecNumber evidence="1">2.7.6.1</ecNumber>
    </recommendedName>
</protein>
<evidence type="ECO:0000256" key="8">
    <source>
        <dbReference type="ARBA" id="ARBA00022842"/>
    </source>
</evidence>
<evidence type="ECO:0000256" key="5">
    <source>
        <dbReference type="ARBA" id="ARBA00022741"/>
    </source>
</evidence>
<dbReference type="PANTHER" id="PTHR10210:SF32">
    <property type="entry name" value="RIBOSE-PHOSPHATE PYROPHOSPHOKINASE 2"/>
    <property type="match status" value="1"/>
</dbReference>
<evidence type="ECO:0000256" key="9">
    <source>
        <dbReference type="ARBA" id="ARBA00049535"/>
    </source>
</evidence>
<dbReference type="InterPro" id="IPR029057">
    <property type="entry name" value="PRTase-like"/>
</dbReference>
<feature type="domain" description="Phosphoribosyltransferase" evidence="11">
    <location>
        <begin position="145"/>
        <end position="260"/>
    </location>
</feature>
<dbReference type="STRING" id="1618572.UT17_C0002G0142"/>
<dbReference type="AlphaFoldDB" id="A0A0G0P2X2"/>
<evidence type="ECO:0000256" key="3">
    <source>
        <dbReference type="ARBA" id="ARBA00022723"/>
    </source>
</evidence>
<dbReference type="GO" id="GO:0000287">
    <property type="term" value="F:magnesium ion binding"/>
    <property type="evidence" value="ECO:0007669"/>
    <property type="project" value="InterPro"/>
</dbReference>
<comment type="catalytic activity">
    <reaction evidence="9">
        <text>D-ribose 5-phosphate + ATP = 5-phospho-alpha-D-ribose 1-diphosphate + AMP + H(+)</text>
        <dbReference type="Rhea" id="RHEA:15609"/>
        <dbReference type="ChEBI" id="CHEBI:15378"/>
        <dbReference type="ChEBI" id="CHEBI:30616"/>
        <dbReference type="ChEBI" id="CHEBI:58017"/>
        <dbReference type="ChEBI" id="CHEBI:78346"/>
        <dbReference type="ChEBI" id="CHEBI:456215"/>
        <dbReference type="EC" id="2.7.6.1"/>
    </reaction>
</comment>
<keyword evidence="7" id="KW-0067">ATP-binding</keyword>
<dbReference type="GO" id="GO:0016301">
    <property type="term" value="F:kinase activity"/>
    <property type="evidence" value="ECO:0007669"/>
    <property type="project" value="UniProtKB-KW"/>
</dbReference>
<dbReference type="PATRIC" id="fig|1618572.3.peg.305"/>
<feature type="domain" description="Ribose-phosphate pyrophosphokinase N-terminal" evidence="12">
    <location>
        <begin position="6"/>
        <end position="110"/>
    </location>
</feature>
<evidence type="ECO:0000313" key="13">
    <source>
        <dbReference type="EMBL" id="KKQ92479.1"/>
    </source>
</evidence>
<sequence length="292" mass="32113">MKNIILATSNAKHLGLDNGDLIIGRFPDREVSVVLNEDVKNKNVVVIGSTEPPAENLVELLLSIDTVFHHGAKSITVVIPYLGYSKSDMEKVPGQSVSSRVLVNLIESIGGMKLKIIAVDLHSKRIVKFFKVPLRHISLIKELAERFKYLKNLSIVSPDEGGVNRAMEFAKYLGQKKIVRIRKNRISPTSVKILEVLGDVKDKNVVLVDDMVQSGGTTITATATLKENGAKNIYVASVHMDYSGGGWKKLEKSKLIKKVITSNSVKPPSHLPKKFEIIDIAPALETVISSRT</sequence>
<dbReference type="SMART" id="SM01400">
    <property type="entry name" value="Pribosyltran_N"/>
    <property type="match status" value="1"/>
</dbReference>
<dbReference type="GO" id="GO:0005737">
    <property type="term" value="C:cytoplasm"/>
    <property type="evidence" value="ECO:0007669"/>
    <property type="project" value="TreeGrafter"/>
</dbReference>
<dbReference type="InterPro" id="IPR005946">
    <property type="entry name" value="Rib-P_diPkinase"/>
</dbReference>
<dbReference type="Proteomes" id="UP000034774">
    <property type="component" value="Unassembled WGS sequence"/>
</dbReference>
<comment type="similarity">
    <text evidence="10">Belongs to the ribose-phosphate pyrophosphokinase family.</text>
</comment>
<keyword evidence="4 10" id="KW-0545">Nucleotide biosynthesis</keyword>
<keyword evidence="8" id="KW-0460">Magnesium</keyword>
<dbReference type="PANTHER" id="PTHR10210">
    <property type="entry name" value="RIBOSE-PHOSPHATE DIPHOSPHOKINASE FAMILY MEMBER"/>
    <property type="match status" value="1"/>
</dbReference>
<evidence type="ECO:0000259" key="12">
    <source>
        <dbReference type="Pfam" id="PF13793"/>
    </source>
</evidence>
<dbReference type="CDD" id="cd06223">
    <property type="entry name" value="PRTases_typeI"/>
    <property type="match status" value="1"/>
</dbReference>
<dbReference type="FunFam" id="3.40.50.2020:FF:000007">
    <property type="entry name" value="Ribose-phosphate pyrophosphokinase"/>
    <property type="match status" value="1"/>
</dbReference>
<dbReference type="EMBL" id="LBVU01000002">
    <property type="protein sequence ID" value="KKQ92479.1"/>
    <property type="molecule type" value="Genomic_DNA"/>
</dbReference>